<organism evidence="5 6">
    <name type="scientific">Neofusicoccum ribis</name>
    <dbReference type="NCBI Taxonomy" id="45134"/>
    <lineage>
        <taxon>Eukaryota</taxon>
        <taxon>Fungi</taxon>
        <taxon>Dikarya</taxon>
        <taxon>Ascomycota</taxon>
        <taxon>Pezizomycotina</taxon>
        <taxon>Dothideomycetes</taxon>
        <taxon>Dothideomycetes incertae sedis</taxon>
        <taxon>Botryosphaeriales</taxon>
        <taxon>Botryosphaeriaceae</taxon>
        <taxon>Neofusicoccum</taxon>
    </lineage>
</organism>
<feature type="transmembrane region" description="Helical" evidence="4">
    <location>
        <begin position="424"/>
        <end position="444"/>
    </location>
</feature>
<keyword evidence="6" id="KW-1185">Reference proteome</keyword>
<evidence type="ECO:0000256" key="4">
    <source>
        <dbReference type="SAM" id="Phobius"/>
    </source>
</evidence>
<evidence type="ECO:0000256" key="3">
    <source>
        <dbReference type="SAM" id="MobiDB-lite"/>
    </source>
</evidence>
<feature type="transmembrane region" description="Helical" evidence="4">
    <location>
        <begin position="391"/>
        <end position="418"/>
    </location>
</feature>
<name>A0ABR3T033_9PEZI</name>
<evidence type="ECO:0000313" key="6">
    <source>
        <dbReference type="Proteomes" id="UP001521116"/>
    </source>
</evidence>
<evidence type="ECO:0000256" key="1">
    <source>
        <dbReference type="ARBA" id="ARBA00004141"/>
    </source>
</evidence>
<feature type="transmembrane region" description="Helical" evidence="4">
    <location>
        <begin position="505"/>
        <end position="524"/>
    </location>
</feature>
<feature type="transmembrane region" description="Helical" evidence="4">
    <location>
        <begin position="560"/>
        <end position="581"/>
    </location>
</feature>
<dbReference type="Pfam" id="PF07690">
    <property type="entry name" value="MFS_1"/>
    <property type="match status" value="1"/>
</dbReference>
<dbReference type="InterPro" id="IPR011701">
    <property type="entry name" value="MFS"/>
</dbReference>
<feature type="transmembrane region" description="Helical" evidence="4">
    <location>
        <begin position="464"/>
        <end position="485"/>
    </location>
</feature>
<reference evidence="5 6" key="1">
    <citation type="submission" date="2024-02" db="EMBL/GenBank/DDBJ databases">
        <title>De novo assembly and annotation of 12 fungi associated with fruit tree decline syndrome in Ontario, Canada.</title>
        <authorList>
            <person name="Sulman M."/>
            <person name="Ellouze W."/>
            <person name="Ilyukhin E."/>
        </authorList>
    </citation>
    <scope>NUCLEOTIDE SEQUENCE [LARGE SCALE GENOMIC DNA]</scope>
    <source>
        <strain evidence="5 6">M1-105</strain>
    </source>
</reference>
<sequence length="686" mass="74974">MLQPAIGKRFPCLSLRIVLKCTKHPIVLHLPHLVRPQAISLDELKLSSCFNTIFLTACLQPQSSTIAEAQGAIMASTTFERLAITIPHSPDLASLYSHFQRPWPLERRATLPAYNHSPVDSEDGHKTPSDQSSDANEKKDDKIEVKLPGRPHSAYIVRDLGYLTYDYHKALCHIRKKEDRVQHKREKAIRAFAIDTDYHVPSTSSRNSTHTLLQTSSNGSKDTKAGTISSNEALKTEPSWGSSSTMVSVSGGSLPLRCAPDGGTSAWLQAIAGFFVAFNCWSLPIVFGILEPHYRSYYFTYTTSQIAWIGSTQLALLFLTAPIVSHIYDRGAFRLLFNSGTILLAAEMLATSWCRSWLTLFIVQGLLTGCTLGMVCCAYTRVLRGWFDKNLGVAMGIGAFGASAGGITYTLTVAYVLPKVGFEWTYRILSLIMMTTMLFPTFVLRPWCGEQKMKASKVISTRRLLDVSFLLMLLGMFLSFWALYFPYFYITTYATTTLSLHTSPGHVSSFLITLLAATFPGRILPALLSDRFTGPLTTLIPSALLSATFIYLWTGIRTKATFYLLAGLYGFSSAAIVTLYAPTALAFARQPAADFVLVTHKGQETGRCAGGTAPMRVGAVLVTVGLAVLTGAPVGGRLVDIGMERRGGGADAFVYAFVWVATCLVVASVCFAASRVARVGWKGGKV</sequence>
<comment type="caution">
    <text evidence="5">The sequence shown here is derived from an EMBL/GenBank/DDBJ whole genome shotgun (WGS) entry which is preliminary data.</text>
</comment>
<feature type="transmembrane region" description="Helical" evidence="4">
    <location>
        <begin position="306"/>
        <end position="328"/>
    </location>
</feature>
<feature type="transmembrane region" description="Helical" evidence="4">
    <location>
        <begin position="359"/>
        <end position="379"/>
    </location>
</feature>
<dbReference type="SUPFAM" id="SSF103473">
    <property type="entry name" value="MFS general substrate transporter"/>
    <property type="match status" value="1"/>
</dbReference>
<feature type="region of interest" description="Disordered" evidence="3">
    <location>
        <begin position="114"/>
        <end position="146"/>
    </location>
</feature>
<feature type="transmembrane region" description="Helical" evidence="4">
    <location>
        <begin position="613"/>
        <end position="632"/>
    </location>
</feature>
<keyword evidence="4" id="KW-0812">Transmembrane</keyword>
<dbReference type="Gene3D" id="1.20.1250.20">
    <property type="entry name" value="MFS general substrate transporter like domains"/>
    <property type="match status" value="2"/>
</dbReference>
<dbReference type="Proteomes" id="UP001521116">
    <property type="component" value="Unassembled WGS sequence"/>
</dbReference>
<feature type="transmembrane region" description="Helical" evidence="4">
    <location>
        <begin position="536"/>
        <end position="554"/>
    </location>
</feature>
<feature type="transmembrane region" description="Helical" evidence="4">
    <location>
        <begin position="266"/>
        <end position="286"/>
    </location>
</feature>
<dbReference type="EMBL" id="JAJVDC020000025">
    <property type="protein sequence ID" value="KAL1632938.1"/>
    <property type="molecule type" value="Genomic_DNA"/>
</dbReference>
<evidence type="ECO:0008006" key="7">
    <source>
        <dbReference type="Google" id="ProtNLM"/>
    </source>
</evidence>
<comment type="subcellular location">
    <subcellularLocation>
        <location evidence="1">Membrane</location>
        <topology evidence="1">Multi-pass membrane protein</topology>
    </subcellularLocation>
</comment>
<dbReference type="PANTHER" id="PTHR11360:SF234">
    <property type="entry name" value="MFS-TYPE TRANSPORTER DBAD-RELATED"/>
    <property type="match status" value="1"/>
</dbReference>
<gene>
    <name evidence="5" type="ORF">SLS56_003223</name>
</gene>
<keyword evidence="4" id="KW-1133">Transmembrane helix</keyword>
<evidence type="ECO:0000313" key="5">
    <source>
        <dbReference type="EMBL" id="KAL1632938.1"/>
    </source>
</evidence>
<comment type="similarity">
    <text evidence="2">Belongs to the major facilitator superfamily. Monocarboxylate porter (TC 2.A.1.13) family.</text>
</comment>
<proteinExistence type="inferred from homology"/>
<accession>A0ABR3T033</accession>
<feature type="compositionally biased region" description="Basic and acidic residues" evidence="3">
    <location>
        <begin position="135"/>
        <end position="146"/>
    </location>
</feature>
<dbReference type="PANTHER" id="PTHR11360">
    <property type="entry name" value="MONOCARBOXYLATE TRANSPORTER"/>
    <property type="match status" value="1"/>
</dbReference>
<keyword evidence="4" id="KW-0472">Membrane</keyword>
<protein>
    <recommendedName>
        <fullName evidence="7">MFS monocarboxylate transporter</fullName>
    </recommendedName>
</protein>
<dbReference type="InterPro" id="IPR050327">
    <property type="entry name" value="Proton-linked_MCT"/>
</dbReference>
<dbReference type="InterPro" id="IPR036259">
    <property type="entry name" value="MFS_trans_sf"/>
</dbReference>
<feature type="transmembrane region" description="Helical" evidence="4">
    <location>
        <begin position="652"/>
        <end position="673"/>
    </location>
</feature>
<evidence type="ECO:0000256" key="2">
    <source>
        <dbReference type="ARBA" id="ARBA00006727"/>
    </source>
</evidence>
<feature type="region of interest" description="Disordered" evidence="3">
    <location>
        <begin position="203"/>
        <end position="228"/>
    </location>
</feature>